<proteinExistence type="inferred from homology"/>
<dbReference type="InterPro" id="IPR002056">
    <property type="entry name" value="MAS20"/>
</dbReference>
<evidence type="ECO:0000256" key="11">
    <source>
        <dbReference type="ARBA" id="ARBA00064251"/>
    </source>
</evidence>
<dbReference type="AlphaFoldDB" id="A0A8R1YE86"/>
<dbReference type="PRINTS" id="PR00351">
    <property type="entry name" value="OM20RECEPTOR"/>
</dbReference>
<dbReference type="InterPro" id="IPR022422">
    <property type="entry name" value="MAS20_rcpt_metazoan"/>
</dbReference>
<keyword evidence="9 14" id="KW-0472">Membrane</keyword>
<evidence type="ECO:0000256" key="10">
    <source>
        <dbReference type="ARBA" id="ARBA00040061"/>
    </source>
</evidence>
<dbReference type="GO" id="GO:0030943">
    <property type="term" value="F:mitochondrion targeting sequence binding"/>
    <property type="evidence" value="ECO:0000318"/>
    <property type="project" value="GO_Central"/>
</dbReference>
<dbReference type="GO" id="GO:0006605">
    <property type="term" value="P:protein targeting"/>
    <property type="evidence" value="ECO:0007669"/>
    <property type="project" value="InterPro"/>
</dbReference>
<keyword evidence="6" id="KW-0653">Protein transport</keyword>
<evidence type="ECO:0000313" key="16">
    <source>
        <dbReference type="Proteomes" id="UP000005239"/>
    </source>
</evidence>
<dbReference type="SUPFAM" id="SSF47157">
    <property type="entry name" value="Mitochondrial import receptor subunit Tom20"/>
    <property type="match status" value="1"/>
</dbReference>
<evidence type="ECO:0000256" key="4">
    <source>
        <dbReference type="ARBA" id="ARBA00022692"/>
    </source>
</evidence>
<dbReference type="FunFam" id="1.20.960.10:FF:000004">
    <property type="entry name" value="Mitochondrial import receptor subunit TOM20 homolog"/>
    <property type="match status" value="1"/>
</dbReference>
<evidence type="ECO:0000256" key="14">
    <source>
        <dbReference type="SAM" id="Phobius"/>
    </source>
</evidence>
<comment type="subcellular location">
    <subcellularLocation>
        <location evidence="1">Mitochondrion outer membrane</location>
        <topology evidence="1">Single-pass membrane protein</topology>
    </subcellularLocation>
</comment>
<evidence type="ECO:0000313" key="15">
    <source>
        <dbReference type="EnsemblMetazoa" id="PPA17123.1"/>
    </source>
</evidence>
<accession>A0A8R1YE86</accession>
<dbReference type="GO" id="GO:0016031">
    <property type="term" value="P:tRNA import into mitochondrion"/>
    <property type="evidence" value="ECO:0000318"/>
    <property type="project" value="GO_Central"/>
</dbReference>
<evidence type="ECO:0000256" key="13">
    <source>
        <dbReference type="SAM" id="MobiDB-lite"/>
    </source>
</evidence>
<keyword evidence="5" id="KW-1000">Mitochondrion outer membrane</keyword>
<dbReference type="Pfam" id="PF02064">
    <property type="entry name" value="MAS20"/>
    <property type="match status" value="1"/>
</dbReference>
<comment type="similarity">
    <text evidence="2">Belongs to the Tom20 family.</text>
</comment>
<protein>
    <recommendedName>
        <fullName evidence="10">Mitochondrial import receptor subunit TOM20 homolog</fullName>
    </recommendedName>
    <alternativeName>
        <fullName evidence="12">Translocase of outer mitochondrial membrane protein 20</fullName>
    </alternativeName>
</protein>
<dbReference type="Gene3D" id="1.20.960.10">
    <property type="entry name" value="Mitochondrial outer membrane translocase complex, subunit Tom20 domain"/>
    <property type="match status" value="1"/>
</dbReference>
<reference evidence="16" key="1">
    <citation type="journal article" date="2008" name="Nat. Genet.">
        <title>The Pristionchus pacificus genome provides a unique perspective on nematode lifestyle and parasitism.</title>
        <authorList>
            <person name="Dieterich C."/>
            <person name="Clifton S.W."/>
            <person name="Schuster L.N."/>
            <person name="Chinwalla A."/>
            <person name="Delehaunty K."/>
            <person name="Dinkelacker I."/>
            <person name="Fulton L."/>
            <person name="Fulton R."/>
            <person name="Godfrey J."/>
            <person name="Minx P."/>
            <person name="Mitreva M."/>
            <person name="Roeseler W."/>
            <person name="Tian H."/>
            <person name="Witte H."/>
            <person name="Yang S.P."/>
            <person name="Wilson R.K."/>
            <person name="Sommer R.J."/>
        </authorList>
    </citation>
    <scope>NUCLEOTIDE SEQUENCE [LARGE SCALE GENOMIC DNA]</scope>
    <source>
        <strain evidence="16">PS312</strain>
    </source>
</reference>
<dbReference type="PRINTS" id="PR01989">
    <property type="entry name" value="EUOM20RECPTR"/>
</dbReference>
<dbReference type="InterPro" id="IPR023392">
    <property type="entry name" value="Tom20_dom_sf"/>
</dbReference>
<name>A0A8R1YE86_PRIPA</name>
<dbReference type="GO" id="GO:0030150">
    <property type="term" value="P:protein import into mitochondrial matrix"/>
    <property type="evidence" value="ECO:0000318"/>
    <property type="project" value="GO_Central"/>
</dbReference>
<keyword evidence="16" id="KW-1185">Reference proteome</keyword>
<keyword evidence="4 14" id="KW-0812">Transmembrane</keyword>
<evidence type="ECO:0000256" key="12">
    <source>
        <dbReference type="ARBA" id="ARBA00079364"/>
    </source>
</evidence>
<gene>
    <name evidence="15" type="primary">WBGene00106677</name>
</gene>
<dbReference type="Proteomes" id="UP000005239">
    <property type="component" value="Unassembled WGS sequence"/>
</dbReference>
<evidence type="ECO:0000256" key="3">
    <source>
        <dbReference type="ARBA" id="ARBA00022448"/>
    </source>
</evidence>
<dbReference type="GO" id="GO:0006886">
    <property type="term" value="P:intracellular protein transport"/>
    <property type="evidence" value="ECO:0007669"/>
    <property type="project" value="InterPro"/>
</dbReference>
<evidence type="ECO:0000256" key="2">
    <source>
        <dbReference type="ARBA" id="ARBA00005792"/>
    </source>
</evidence>
<evidence type="ECO:0000256" key="8">
    <source>
        <dbReference type="ARBA" id="ARBA00023128"/>
    </source>
</evidence>
<dbReference type="EnsemblMetazoa" id="PPA17123.1">
    <property type="protein sequence ID" value="PPA17123.1"/>
    <property type="gene ID" value="WBGene00106677"/>
</dbReference>
<comment type="subunit">
    <text evidence="11">Forms part of the preprotein translocase complex of the outer mitochondrial membrane (TOM complex).</text>
</comment>
<reference evidence="15" key="2">
    <citation type="submission" date="2022-06" db="UniProtKB">
        <authorList>
            <consortium name="EnsemblMetazoa"/>
        </authorList>
    </citation>
    <scope>IDENTIFICATION</scope>
    <source>
        <strain evidence="15">PS312</strain>
    </source>
</reference>
<dbReference type="PANTHER" id="PTHR12430">
    <property type="entry name" value="MITOCHONDRIAL IMPORT RECEPTOR SUBUNIT TOM20"/>
    <property type="match status" value="1"/>
</dbReference>
<dbReference type="PANTHER" id="PTHR12430:SF0">
    <property type="entry name" value="TRANSLOCASE OF OUTER MITOCHONDRIAL MEMBRANE 20"/>
    <property type="match status" value="1"/>
</dbReference>
<organism evidence="15 16">
    <name type="scientific">Pristionchus pacificus</name>
    <name type="common">Parasitic nematode worm</name>
    <dbReference type="NCBI Taxonomy" id="54126"/>
    <lineage>
        <taxon>Eukaryota</taxon>
        <taxon>Metazoa</taxon>
        <taxon>Ecdysozoa</taxon>
        <taxon>Nematoda</taxon>
        <taxon>Chromadorea</taxon>
        <taxon>Rhabditida</taxon>
        <taxon>Rhabditina</taxon>
        <taxon>Diplogasteromorpha</taxon>
        <taxon>Diplogasteroidea</taxon>
        <taxon>Neodiplogasteridae</taxon>
        <taxon>Pristionchus</taxon>
    </lineage>
</organism>
<evidence type="ECO:0000256" key="9">
    <source>
        <dbReference type="ARBA" id="ARBA00023136"/>
    </source>
</evidence>
<evidence type="ECO:0000256" key="6">
    <source>
        <dbReference type="ARBA" id="ARBA00022927"/>
    </source>
</evidence>
<keyword evidence="8" id="KW-0496">Mitochondrion</keyword>
<evidence type="ECO:0000256" key="1">
    <source>
        <dbReference type="ARBA" id="ARBA00004572"/>
    </source>
</evidence>
<sequence length="200" mass="21601">MKVNHVVCYVKHAPMAQPIQAGGSSGGLIEWTRNNLGVVASVAGAAVVGFAIYYDSKRRSAPDYKDKIRQKRREKASARSGRGGANLGDIDVPNPLNPTDMQSFFLQEVQLGEELMAAGNLEEGAEHIANAVIICGQGNQLLSIFQQTLPPDHFALVLEKLPSAKNRLSERFASAADILEQAANEGPIVQEMMADDDDLE</sequence>
<feature type="transmembrane region" description="Helical" evidence="14">
    <location>
        <begin position="36"/>
        <end position="54"/>
    </location>
</feature>
<keyword evidence="3" id="KW-0813">Transport</keyword>
<keyword evidence="7 14" id="KW-1133">Transmembrane helix</keyword>
<evidence type="ECO:0000256" key="5">
    <source>
        <dbReference type="ARBA" id="ARBA00022787"/>
    </source>
</evidence>
<dbReference type="GO" id="GO:0005742">
    <property type="term" value="C:mitochondrial outer membrane translocase complex"/>
    <property type="evidence" value="ECO:0000318"/>
    <property type="project" value="GO_Central"/>
</dbReference>
<feature type="region of interest" description="Disordered" evidence="13">
    <location>
        <begin position="63"/>
        <end position="93"/>
    </location>
</feature>
<evidence type="ECO:0000256" key="7">
    <source>
        <dbReference type="ARBA" id="ARBA00022989"/>
    </source>
</evidence>